<proteinExistence type="predicted"/>
<dbReference type="AlphaFoldDB" id="A0A1Y2BTT3"/>
<feature type="compositionally biased region" description="Pro residues" evidence="1">
    <location>
        <begin position="111"/>
        <end position="120"/>
    </location>
</feature>
<reference evidence="2 3" key="1">
    <citation type="submission" date="2016-07" db="EMBL/GenBank/DDBJ databases">
        <title>Pervasive Adenine N6-methylation of Active Genes in Fungi.</title>
        <authorList>
            <consortium name="DOE Joint Genome Institute"/>
            <person name="Mondo S.J."/>
            <person name="Dannebaum R.O."/>
            <person name="Kuo R.C."/>
            <person name="Labutti K."/>
            <person name="Haridas S."/>
            <person name="Kuo A."/>
            <person name="Salamov A."/>
            <person name="Ahrendt S.R."/>
            <person name="Lipzen A."/>
            <person name="Sullivan W."/>
            <person name="Andreopoulos W.B."/>
            <person name="Clum A."/>
            <person name="Lindquist E."/>
            <person name="Daum C."/>
            <person name="Ramamoorthy G.K."/>
            <person name="Gryganskyi A."/>
            <person name="Culley D."/>
            <person name="Magnuson J.K."/>
            <person name="James T.Y."/>
            <person name="O'Malley M.A."/>
            <person name="Stajich J.E."/>
            <person name="Spatafora J.W."/>
            <person name="Visel A."/>
            <person name="Grigoriev I.V."/>
        </authorList>
    </citation>
    <scope>NUCLEOTIDE SEQUENCE [LARGE SCALE GENOMIC DNA]</scope>
    <source>
        <strain evidence="2 3">62-1032</strain>
    </source>
</reference>
<dbReference type="Proteomes" id="UP000193467">
    <property type="component" value="Unassembled WGS sequence"/>
</dbReference>
<evidence type="ECO:0000313" key="2">
    <source>
        <dbReference type="EMBL" id="ORY38104.1"/>
    </source>
</evidence>
<dbReference type="EMBL" id="MCGR01000156">
    <property type="protein sequence ID" value="ORY38104.1"/>
    <property type="molecule type" value="Genomic_DNA"/>
</dbReference>
<name>A0A1Y2BTT3_9BASI</name>
<accession>A0A1Y2BTT3</accession>
<feature type="region of interest" description="Disordered" evidence="1">
    <location>
        <begin position="111"/>
        <end position="160"/>
    </location>
</feature>
<evidence type="ECO:0000313" key="3">
    <source>
        <dbReference type="Proteomes" id="UP000193467"/>
    </source>
</evidence>
<sequence>MSGLSSNEIEVRDPARREEDGQRCLKLLEDDSLLWILLIGQSAQIVPHVVALAETVKRQRYKASGEELKQFIDDDGAASSGDKYATPTSIKIYLSRIDDLAAFLPNYKPKIAPPKPPIRPPIVFGSSPSSSATERERERNSKLKKGSKEDGGGLFGFGRR</sequence>
<keyword evidence="3" id="KW-1185">Reference proteome</keyword>
<gene>
    <name evidence="2" type="ORF">BCR35DRAFT_51660</name>
</gene>
<comment type="caution">
    <text evidence="2">The sequence shown here is derived from an EMBL/GenBank/DDBJ whole genome shotgun (WGS) entry which is preliminary data.</text>
</comment>
<organism evidence="2 3">
    <name type="scientific">Leucosporidium creatinivorum</name>
    <dbReference type="NCBI Taxonomy" id="106004"/>
    <lineage>
        <taxon>Eukaryota</taxon>
        <taxon>Fungi</taxon>
        <taxon>Dikarya</taxon>
        <taxon>Basidiomycota</taxon>
        <taxon>Pucciniomycotina</taxon>
        <taxon>Microbotryomycetes</taxon>
        <taxon>Leucosporidiales</taxon>
        <taxon>Leucosporidium</taxon>
    </lineage>
</organism>
<dbReference type="OrthoDB" id="2538077at2759"/>
<protein>
    <submittedName>
        <fullName evidence="2">Uncharacterized protein</fullName>
    </submittedName>
</protein>
<feature type="compositionally biased region" description="Basic and acidic residues" evidence="1">
    <location>
        <begin position="133"/>
        <end position="151"/>
    </location>
</feature>
<evidence type="ECO:0000256" key="1">
    <source>
        <dbReference type="SAM" id="MobiDB-lite"/>
    </source>
</evidence>
<dbReference type="STRING" id="106004.A0A1Y2BTT3"/>
<dbReference type="InParanoid" id="A0A1Y2BTT3"/>